<feature type="transmembrane region" description="Helical" evidence="1">
    <location>
        <begin position="29"/>
        <end position="49"/>
    </location>
</feature>
<name>A0A1E5L5A1_9FIRM</name>
<dbReference type="AlphaFoldDB" id="A0A1E5L5A1"/>
<dbReference type="Proteomes" id="UP000095255">
    <property type="component" value="Unassembled WGS sequence"/>
</dbReference>
<feature type="transmembrane region" description="Helical" evidence="1">
    <location>
        <begin position="144"/>
        <end position="161"/>
    </location>
</feature>
<gene>
    <name evidence="2" type="ORF">BHU72_04410</name>
</gene>
<accession>A0A1E5L5A1</accession>
<feature type="transmembrane region" description="Helical" evidence="1">
    <location>
        <begin position="95"/>
        <end position="112"/>
    </location>
</feature>
<evidence type="ECO:0000313" key="2">
    <source>
        <dbReference type="EMBL" id="OEH85342.1"/>
    </source>
</evidence>
<dbReference type="OrthoDB" id="2628935at2"/>
<proteinExistence type="predicted"/>
<dbReference type="STRING" id="1390249.BHU72_04410"/>
<keyword evidence="1" id="KW-0812">Transmembrane</keyword>
<comment type="caution">
    <text evidence="2">The sequence shown here is derived from an EMBL/GenBank/DDBJ whole genome shotgun (WGS) entry which is preliminary data.</text>
</comment>
<evidence type="ECO:0000256" key="1">
    <source>
        <dbReference type="SAM" id="Phobius"/>
    </source>
</evidence>
<keyword evidence="1" id="KW-0472">Membrane</keyword>
<evidence type="ECO:0000313" key="3">
    <source>
        <dbReference type="Proteomes" id="UP000095255"/>
    </source>
</evidence>
<keyword evidence="3" id="KW-1185">Reference proteome</keyword>
<protein>
    <submittedName>
        <fullName evidence="2">Uncharacterized protein</fullName>
    </submittedName>
</protein>
<reference evidence="2 3" key="1">
    <citation type="submission" date="2016-09" db="EMBL/GenBank/DDBJ databases">
        <title>Desulfuribacillus arsenicus sp. nov., an obligately anaerobic, dissimilatory arsenic- and antimonate-reducing bacterium isolated from anoxic sediments.</title>
        <authorList>
            <person name="Abin C.A."/>
            <person name="Hollibaugh J.T."/>
        </authorList>
    </citation>
    <scope>NUCLEOTIDE SEQUENCE [LARGE SCALE GENOMIC DNA]</scope>
    <source>
        <strain evidence="2 3">MLFW-2</strain>
    </source>
</reference>
<dbReference type="InterPro" id="IPR048147">
    <property type="entry name" value="CBO0543-like"/>
</dbReference>
<dbReference type="RefSeq" id="WP_069702168.1">
    <property type="nucleotide sequence ID" value="NZ_MJAT01000022.1"/>
</dbReference>
<dbReference type="EMBL" id="MJAT01000022">
    <property type="protein sequence ID" value="OEH85342.1"/>
    <property type="molecule type" value="Genomic_DNA"/>
</dbReference>
<feature type="transmembrane region" description="Helical" evidence="1">
    <location>
        <begin position="65"/>
        <end position="83"/>
    </location>
</feature>
<sequence>MHIGTAIIAIIATWYYGDWQNWQKYHTTLLFVVLGDLLYNTMTANYFLWQYQVDDFLAHYSFTKLLYTFIVLPCSVLIFLYNFPLSWKGKILRTLKWVFIYGVWEYGFYITGRIEYQHGWNIGWSIAFLLVMFPLIRLHQTRPILTYALSSLVVVLVIWWFDVPIHLPIELRPNY</sequence>
<keyword evidence="1" id="KW-1133">Transmembrane helix</keyword>
<feature type="transmembrane region" description="Helical" evidence="1">
    <location>
        <begin position="118"/>
        <end position="137"/>
    </location>
</feature>
<dbReference type="NCBIfam" id="NF041644">
    <property type="entry name" value="CBO0543_fam"/>
    <property type="match status" value="1"/>
</dbReference>
<organism evidence="2 3">
    <name type="scientific">Desulfuribacillus stibiiarsenatis</name>
    <dbReference type="NCBI Taxonomy" id="1390249"/>
    <lineage>
        <taxon>Bacteria</taxon>
        <taxon>Bacillati</taxon>
        <taxon>Bacillota</taxon>
        <taxon>Desulfuribacillia</taxon>
        <taxon>Desulfuribacillales</taxon>
        <taxon>Desulfuribacillaceae</taxon>
        <taxon>Desulfuribacillus</taxon>
    </lineage>
</organism>